<organism evidence="2 3">
    <name type="scientific">Batrachochytrium dendrobatidis (strain JAM81 / FGSC 10211)</name>
    <name type="common">Frog chytrid fungus</name>
    <dbReference type="NCBI Taxonomy" id="684364"/>
    <lineage>
        <taxon>Eukaryota</taxon>
        <taxon>Fungi</taxon>
        <taxon>Fungi incertae sedis</taxon>
        <taxon>Chytridiomycota</taxon>
        <taxon>Chytridiomycota incertae sedis</taxon>
        <taxon>Chytridiomycetes</taxon>
        <taxon>Rhizophydiales</taxon>
        <taxon>Rhizophydiales incertae sedis</taxon>
        <taxon>Batrachochytrium</taxon>
    </lineage>
</organism>
<protein>
    <submittedName>
        <fullName evidence="2">Uncharacterized protein</fullName>
    </submittedName>
</protein>
<dbReference type="OrthoDB" id="10634341at2759"/>
<dbReference type="InParanoid" id="F4P3N5"/>
<proteinExistence type="predicted"/>
<dbReference type="Proteomes" id="UP000007241">
    <property type="component" value="Unassembled WGS sequence"/>
</dbReference>
<dbReference type="HOGENOM" id="CLU_811289_0_0_1"/>
<dbReference type="AlphaFoldDB" id="F4P3N5"/>
<reference evidence="2 3" key="1">
    <citation type="submission" date="2009-12" db="EMBL/GenBank/DDBJ databases">
        <title>The draft genome of Batrachochytrium dendrobatidis.</title>
        <authorList>
            <consortium name="US DOE Joint Genome Institute (JGI-PGF)"/>
            <person name="Kuo A."/>
            <person name="Salamov A."/>
            <person name="Schmutz J."/>
            <person name="Lucas S."/>
            <person name="Pitluck S."/>
            <person name="Rosenblum E."/>
            <person name="Stajich J."/>
            <person name="Eisen M."/>
            <person name="Grigoriev I.V."/>
        </authorList>
    </citation>
    <scope>NUCLEOTIDE SEQUENCE [LARGE SCALE GENOMIC DNA]</scope>
    <source>
        <strain evidence="3">JAM81 / FGSC 10211</strain>
    </source>
</reference>
<dbReference type="EMBL" id="GL882884">
    <property type="protein sequence ID" value="EGF80323.1"/>
    <property type="molecule type" value="Genomic_DNA"/>
</dbReference>
<keyword evidence="3" id="KW-1185">Reference proteome</keyword>
<evidence type="ECO:0000313" key="2">
    <source>
        <dbReference type="EMBL" id="EGF80323.1"/>
    </source>
</evidence>
<feature type="region of interest" description="Disordered" evidence="1">
    <location>
        <begin position="320"/>
        <end position="342"/>
    </location>
</feature>
<gene>
    <name evidence="2" type="ORF">BATDEDRAFT_88850</name>
</gene>
<name>F4P3N5_BATDJ</name>
<accession>F4P3N5</accession>
<evidence type="ECO:0000313" key="3">
    <source>
        <dbReference type="Proteomes" id="UP000007241"/>
    </source>
</evidence>
<dbReference type="RefSeq" id="XP_006679244.1">
    <property type="nucleotide sequence ID" value="XM_006679181.1"/>
</dbReference>
<evidence type="ECO:0000256" key="1">
    <source>
        <dbReference type="SAM" id="MobiDB-lite"/>
    </source>
</evidence>
<sequence length="342" mass="37939">MESSVDSPTPSPIVLVTDEPKTVYSTSLMNPIMNPTMNPIMNPIMNHTVDSIINPIMNTTINSIINPIMNPIINPTINDETFIQKTCNPMLRYIPRPSPSFITPCQPLLASPISLDTLPSSSLLDHVSLPVSTPSLDLVSTALKRNLDCLLEQTIQSLHDSFNDLSAMRETVRLEQSSLTAVLQTDSLRGAITDAVQQYYGPVIQSHLNQFKLDISNEIRLVNERSSLIAEQSNCMLRLLNDLVAKDAHVPIINPSNTIVSPNSPSIQTSTFTNIDPDVTPTSTITKRRRAIQVVHQVSPVPNLNIVNSPAETDIWNTDLHSMQTSEPIRHSKKRPKKKAYR</sequence>
<feature type="compositionally biased region" description="Basic residues" evidence="1">
    <location>
        <begin position="331"/>
        <end position="342"/>
    </location>
</feature>
<dbReference type="GeneID" id="18243297"/>